<dbReference type="Proteomes" id="UP000295361">
    <property type="component" value="Unassembled WGS sequence"/>
</dbReference>
<evidence type="ECO:0000259" key="5">
    <source>
        <dbReference type="PROSITE" id="PS50932"/>
    </source>
</evidence>
<dbReference type="InterPro" id="IPR028082">
    <property type="entry name" value="Peripla_BP_I"/>
</dbReference>
<dbReference type="InParanoid" id="A0A4V3CTB7"/>
<evidence type="ECO:0000313" key="6">
    <source>
        <dbReference type="EMBL" id="TDP71277.1"/>
    </source>
</evidence>
<keyword evidence="2" id="KW-0805">Transcription regulation</keyword>
<comment type="caution">
    <text evidence="6">The sequence shown here is derived from an EMBL/GenBank/DDBJ whole genome shotgun (WGS) entry which is preliminary data.</text>
</comment>
<dbReference type="InterPro" id="IPR001761">
    <property type="entry name" value="Peripla_BP/Lac1_sug-bd_dom"/>
</dbReference>
<sequence>MSTIKDVAARAGVSFTTVSHVLNGTRPVSESARARVQQAVADLGYFPSAVARSLKTSETHIIGVLVPNVTNPFFAELTRGVEDCAHQAGYSVFLCNCDDNPGRQSRYLQTLVERRVDGMLLASAGGAESLPHGWAAYGMPSVIVDRRMPGVEADLVRIDNQAGARLAVEHLLSLGHRKIACISGPESFEVSNSREGGWRQALLAAGIAPESSWLERGDFSSSSGYAAGRRLFERNEVSAVFASNDLMALGVLRAAAECGLAVPSAVSVIGFDGIDLGAYSFPALTTVGYSIRKLGERAASMLMQRIESPTHATQELVLAPELMLRESTAAVRHY</sequence>
<dbReference type="Pfam" id="PF00532">
    <property type="entry name" value="Peripla_BP_1"/>
    <property type="match status" value="1"/>
</dbReference>
<dbReference type="RefSeq" id="WP_133701064.1">
    <property type="nucleotide sequence ID" value="NZ_SNXS01000003.1"/>
</dbReference>
<reference evidence="6 7" key="1">
    <citation type="submission" date="2019-03" db="EMBL/GenBank/DDBJ databases">
        <title>Genomic Encyclopedia of Type Strains, Phase IV (KMG-IV): sequencing the most valuable type-strain genomes for metagenomic binning, comparative biology and taxonomic classification.</title>
        <authorList>
            <person name="Goeker M."/>
        </authorList>
    </citation>
    <scope>NUCLEOTIDE SEQUENCE [LARGE SCALE GENOMIC DNA]</scope>
    <source>
        <strain evidence="6 7">DSM 16998</strain>
    </source>
</reference>
<dbReference type="AlphaFoldDB" id="A0A4V3CTB7"/>
<evidence type="ECO:0000256" key="4">
    <source>
        <dbReference type="ARBA" id="ARBA00023163"/>
    </source>
</evidence>
<evidence type="ECO:0000256" key="1">
    <source>
        <dbReference type="ARBA" id="ARBA00022491"/>
    </source>
</evidence>
<dbReference type="SMART" id="SM00354">
    <property type="entry name" value="HTH_LACI"/>
    <property type="match status" value="1"/>
</dbReference>
<dbReference type="PANTHER" id="PTHR30146:SF148">
    <property type="entry name" value="HTH-TYPE TRANSCRIPTIONAL REPRESSOR PURR-RELATED"/>
    <property type="match status" value="1"/>
</dbReference>
<proteinExistence type="predicted"/>
<evidence type="ECO:0000256" key="2">
    <source>
        <dbReference type="ARBA" id="ARBA00023015"/>
    </source>
</evidence>
<dbReference type="InterPro" id="IPR000843">
    <property type="entry name" value="HTH_LacI"/>
</dbReference>
<dbReference type="Gene3D" id="1.10.260.40">
    <property type="entry name" value="lambda repressor-like DNA-binding domains"/>
    <property type="match status" value="1"/>
</dbReference>
<keyword evidence="4" id="KW-0804">Transcription</keyword>
<keyword evidence="7" id="KW-1185">Reference proteome</keyword>
<dbReference type="GO" id="GO:0003700">
    <property type="term" value="F:DNA-binding transcription factor activity"/>
    <property type="evidence" value="ECO:0007669"/>
    <property type="project" value="TreeGrafter"/>
</dbReference>
<keyword evidence="1" id="KW-0678">Repressor</keyword>
<dbReference type="EMBL" id="SNXS01000003">
    <property type="protein sequence ID" value="TDP71277.1"/>
    <property type="molecule type" value="Genomic_DNA"/>
</dbReference>
<dbReference type="PROSITE" id="PS00356">
    <property type="entry name" value="HTH_LACI_1"/>
    <property type="match status" value="1"/>
</dbReference>
<dbReference type="CDD" id="cd01392">
    <property type="entry name" value="HTH_LacI"/>
    <property type="match status" value="1"/>
</dbReference>
<dbReference type="FunCoup" id="A0A4V3CTB7">
    <property type="interactions" value="343"/>
</dbReference>
<dbReference type="SUPFAM" id="SSF53822">
    <property type="entry name" value="Periplasmic binding protein-like I"/>
    <property type="match status" value="1"/>
</dbReference>
<protein>
    <submittedName>
        <fullName evidence="6">LacI family transcriptional regulator</fullName>
    </submittedName>
</protein>
<dbReference type="PRINTS" id="PR00036">
    <property type="entry name" value="HTHLACI"/>
</dbReference>
<gene>
    <name evidence="6" type="ORF">DES47_103258</name>
</gene>
<dbReference type="PROSITE" id="PS50932">
    <property type="entry name" value="HTH_LACI_2"/>
    <property type="match status" value="1"/>
</dbReference>
<name>A0A4V3CTB7_9BURK</name>
<dbReference type="OrthoDB" id="269117at2"/>
<feature type="domain" description="HTH lacI-type" evidence="5">
    <location>
        <begin position="2"/>
        <end position="56"/>
    </location>
</feature>
<organism evidence="6 7">
    <name type="scientific">Roseateles toxinivorans</name>
    <dbReference type="NCBI Taxonomy" id="270368"/>
    <lineage>
        <taxon>Bacteria</taxon>
        <taxon>Pseudomonadati</taxon>
        <taxon>Pseudomonadota</taxon>
        <taxon>Betaproteobacteria</taxon>
        <taxon>Burkholderiales</taxon>
        <taxon>Sphaerotilaceae</taxon>
        <taxon>Roseateles</taxon>
    </lineage>
</organism>
<evidence type="ECO:0000256" key="3">
    <source>
        <dbReference type="ARBA" id="ARBA00023125"/>
    </source>
</evidence>
<dbReference type="Gene3D" id="3.40.50.2300">
    <property type="match status" value="2"/>
</dbReference>
<dbReference type="Pfam" id="PF00356">
    <property type="entry name" value="LacI"/>
    <property type="match status" value="1"/>
</dbReference>
<evidence type="ECO:0000313" key="7">
    <source>
        <dbReference type="Proteomes" id="UP000295361"/>
    </source>
</evidence>
<accession>A0A4V3CTB7</accession>
<dbReference type="InterPro" id="IPR010982">
    <property type="entry name" value="Lambda_DNA-bd_dom_sf"/>
</dbReference>
<dbReference type="CDD" id="cd06267">
    <property type="entry name" value="PBP1_LacI_sugar_binding-like"/>
    <property type="match status" value="1"/>
</dbReference>
<dbReference type="PANTHER" id="PTHR30146">
    <property type="entry name" value="LACI-RELATED TRANSCRIPTIONAL REPRESSOR"/>
    <property type="match status" value="1"/>
</dbReference>
<dbReference type="GO" id="GO:0000976">
    <property type="term" value="F:transcription cis-regulatory region binding"/>
    <property type="evidence" value="ECO:0007669"/>
    <property type="project" value="TreeGrafter"/>
</dbReference>
<dbReference type="SUPFAM" id="SSF47413">
    <property type="entry name" value="lambda repressor-like DNA-binding domains"/>
    <property type="match status" value="1"/>
</dbReference>
<keyword evidence="3" id="KW-0238">DNA-binding</keyword>